<sequence>MNLLNTISNLKIHLIKCIIYTYLFTNVQDRVSMERVGSELMLNRLTFAKASASKEKALLR</sequence>
<name>A0A385SZ16_9BACT</name>
<dbReference type="EMBL" id="CP032382">
    <property type="protein sequence ID" value="AYB35030.1"/>
    <property type="molecule type" value="Genomic_DNA"/>
</dbReference>
<keyword evidence="2" id="KW-1185">Reference proteome</keyword>
<reference evidence="2" key="1">
    <citation type="submission" date="2018-09" db="EMBL/GenBank/DDBJ databases">
        <title>Chryseolinea sp. KIS68-18 isolated from soil.</title>
        <authorList>
            <person name="Weon H.-Y."/>
            <person name="Kwon S.-W."/>
            <person name="Lee S.A."/>
        </authorList>
    </citation>
    <scope>NUCLEOTIDE SEQUENCE [LARGE SCALE GENOMIC DNA]</scope>
    <source>
        <strain evidence="2">KIS68-18</strain>
    </source>
</reference>
<dbReference type="AlphaFoldDB" id="A0A385SZ16"/>
<evidence type="ECO:0000313" key="2">
    <source>
        <dbReference type="Proteomes" id="UP000266183"/>
    </source>
</evidence>
<accession>A0A385SZ16</accession>
<gene>
    <name evidence="1" type="ORF">D4L85_32585</name>
</gene>
<dbReference type="KEGG" id="chk:D4L85_32585"/>
<dbReference type="Proteomes" id="UP000266183">
    <property type="component" value="Chromosome"/>
</dbReference>
<evidence type="ECO:0000313" key="1">
    <source>
        <dbReference type="EMBL" id="AYB35030.1"/>
    </source>
</evidence>
<protein>
    <submittedName>
        <fullName evidence="1">Uncharacterized protein</fullName>
    </submittedName>
</protein>
<organism evidence="1 2">
    <name type="scientific">Chryseolinea soli</name>
    <dbReference type="NCBI Taxonomy" id="2321403"/>
    <lineage>
        <taxon>Bacteria</taxon>
        <taxon>Pseudomonadati</taxon>
        <taxon>Bacteroidota</taxon>
        <taxon>Cytophagia</taxon>
        <taxon>Cytophagales</taxon>
        <taxon>Fulvivirgaceae</taxon>
        <taxon>Chryseolinea</taxon>
    </lineage>
</organism>
<proteinExistence type="predicted"/>